<proteinExistence type="predicted"/>
<keyword evidence="3" id="KW-1185">Reference proteome</keyword>
<organism evidence="2 3">
    <name type="scientific">Mytilus galloprovincialis</name>
    <name type="common">Mediterranean mussel</name>
    <dbReference type="NCBI Taxonomy" id="29158"/>
    <lineage>
        <taxon>Eukaryota</taxon>
        <taxon>Metazoa</taxon>
        <taxon>Spiralia</taxon>
        <taxon>Lophotrochozoa</taxon>
        <taxon>Mollusca</taxon>
        <taxon>Bivalvia</taxon>
        <taxon>Autobranchia</taxon>
        <taxon>Pteriomorphia</taxon>
        <taxon>Mytilida</taxon>
        <taxon>Mytiloidea</taxon>
        <taxon>Mytilidae</taxon>
        <taxon>Mytilinae</taxon>
        <taxon>Mytilus</taxon>
    </lineage>
</organism>
<gene>
    <name evidence="2" type="ORF">MGAL_10B066296</name>
</gene>
<comment type="caution">
    <text evidence="2">The sequence shown here is derived from an EMBL/GenBank/DDBJ whole genome shotgun (WGS) entry which is preliminary data.</text>
</comment>
<dbReference type="Proteomes" id="UP000596742">
    <property type="component" value="Unassembled WGS sequence"/>
</dbReference>
<accession>A0A8B6G1Q5</accession>
<feature type="chain" id="PRO_5032392311" evidence="1">
    <location>
        <begin position="23"/>
        <end position="142"/>
    </location>
</feature>
<sequence length="142" mass="16155">MNIQISILSVFVYVLLLKTYDGKLTYNYFDEMAQSFCAGHNYGVVMAIRRNCPSRRSCNAICAAKRVDILYTHHINKSRVSCYAVYKIRKNFKKLQDNPRRSQPDAERVIFQSSGYGKGGCAQIEKGRRCGPGPNYCCCNAF</sequence>
<dbReference type="AlphaFoldDB" id="A0A8B6G1Q5"/>
<evidence type="ECO:0000256" key="1">
    <source>
        <dbReference type="SAM" id="SignalP"/>
    </source>
</evidence>
<keyword evidence="1" id="KW-0732">Signal</keyword>
<dbReference type="EMBL" id="UYJE01007725">
    <property type="protein sequence ID" value="VDI57415.1"/>
    <property type="molecule type" value="Genomic_DNA"/>
</dbReference>
<name>A0A8B6G1Q5_MYTGA</name>
<evidence type="ECO:0000313" key="2">
    <source>
        <dbReference type="EMBL" id="VDI57415.1"/>
    </source>
</evidence>
<feature type="signal peptide" evidence="1">
    <location>
        <begin position="1"/>
        <end position="22"/>
    </location>
</feature>
<protein>
    <submittedName>
        <fullName evidence="2">Uncharacterized protein</fullName>
    </submittedName>
</protein>
<reference evidence="2" key="1">
    <citation type="submission" date="2018-11" db="EMBL/GenBank/DDBJ databases">
        <authorList>
            <person name="Alioto T."/>
            <person name="Alioto T."/>
        </authorList>
    </citation>
    <scope>NUCLEOTIDE SEQUENCE</scope>
</reference>
<dbReference type="OrthoDB" id="6152270at2759"/>
<evidence type="ECO:0000313" key="3">
    <source>
        <dbReference type="Proteomes" id="UP000596742"/>
    </source>
</evidence>